<accession>A0ABT1A4V9</accession>
<evidence type="ECO:0000256" key="7">
    <source>
        <dbReference type="SAM" id="MobiDB-lite"/>
    </source>
</evidence>
<feature type="transmembrane region" description="Helical" evidence="8">
    <location>
        <begin position="78"/>
        <end position="97"/>
    </location>
</feature>
<dbReference type="InterPro" id="IPR011701">
    <property type="entry name" value="MFS"/>
</dbReference>
<feature type="transmembrane region" description="Helical" evidence="8">
    <location>
        <begin position="12"/>
        <end position="34"/>
    </location>
</feature>
<feature type="transmembrane region" description="Helical" evidence="8">
    <location>
        <begin position="138"/>
        <end position="159"/>
    </location>
</feature>
<protein>
    <submittedName>
        <fullName evidence="10">MFS transporter</fullName>
    </submittedName>
</protein>
<evidence type="ECO:0000313" key="10">
    <source>
        <dbReference type="EMBL" id="MCO1657966.1"/>
    </source>
</evidence>
<dbReference type="CDD" id="cd17321">
    <property type="entry name" value="MFS_MMR_MDR_like"/>
    <property type="match status" value="1"/>
</dbReference>
<feature type="transmembrane region" description="Helical" evidence="8">
    <location>
        <begin position="103"/>
        <end position="126"/>
    </location>
</feature>
<dbReference type="EMBL" id="JAGSOV010000049">
    <property type="protein sequence ID" value="MCO1657966.1"/>
    <property type="molecule type" value="Genomic_DNA"/>
</dbReference>
<sequence length="439" mass="43760">MAGVVAGRARWAVLALCAAQFVLIVDVVIVTVALPSIRRDLVIPDARLSLVGVAYTVTFGSLLIVLGRVGDVLGRRAVLLAGMVVFTLASAAAAAAQRDWHLFAARAAQGVGAAMVSANALASINARFAEGPARNRALGLWAAVGSAGAVAGQLIGGAVTELFGWRWIFLINLPIGLLVVAVLARTLPESRAERRGRIDVAGSALLAGGTALLVGALAAAADGTGVGPVVGLLVGAAAVLSVFALVERGRAEPVLRLGLLRLPGVRTANATLFLNAGALGAALFFTTLYLQVVLGYSALAVSAVFAPVTVAILVLSPRAAALTGRFGVRTLLAGGLTLLAAGALLLARVPVEGGLVDVLPSLALFALGSSMSYAPTFVAASSGVPDTEQGAAAGLINSTQELGSAVCLALLAWGGGGGPPRPPGAAQNPPPPPAVAPAP</sequence>
<feature type="transmembrane region" description="Helical" evidence="8">
    <location>
        <begin position="296"/>
        <end position="315"/>
    </location>
</feature>
<evidence type="ECO:0000313" key="11">
    <source>
        <dbReference type="Proteomes" id="UP001165283"/>
    </source>
</evidence>
<evidence type="ECO:0000256" key="2">
    <source>
        <dbReference type="ARBA" id="ARBA00022448"/>
    </source>
</evidence>
<feature type="compositionally biased region" description="Pro residues" evidence="7">
    <location>
        <begin position="419"/>
        <end position="439"/>
    </location>
</feature>
<dbReference type="PROSITE" id="PS50850">
    <property type="entry name" value="MFS"/>
    <property type="match status" value="1"/>
</dbReference>
<keyword evidence="2" id="KW-0813">Transport</keyword>
<feature type="domain" description="Major facilitator superfamily (MFS) profile" evidence="9">
    <location>
        <begin position="12"/>
        <end position="439"/>
    </location>
</feature>
<comment type="subcellular location">
    <subcellularLocation>
        <location evidence="1">Cell membrane</location>
        <topology evidence="1">Multi-pass membrane protein</topology>
    </subcellularLocation>
</comment>
<dbReference type="Pfam" id="PF07690">
    <property type="entry name" value="MFS_1"/>
    <property type="match status" value="1"/>
</dbReference>
<organism evidence="10 11">
    <name type="scientific">Pseudonocardia humida</name>
    <dbReference type="NCBI Taxonomy" id="2800819"/>
    <lineage>
        <taxon>Bacteria</taxon>
        <taxon>Bacillati</taxon>
        <taxon>Actinomycetota</taxon>
        <taxon>Actinomycetes</taxon>
        <taxon>Pseudonocardiales</taxon>
        <taxon>Pseudonocardiaceae</taxon>
        <taxon>Pseudonocardia</taxon>
    </lineage>
</organism>
<evidence type="ECO:0000256" key="3">
    <source>
        <dbReference type="ARBA" id="ARBA00022475"/>
    </source>
</evidence>
<dbReference type="PANTHER" id="PTHR42718">
    <property type="entry name" value="MAJOR FACILITATOR SUPERFAMILY MULTIDRUG TRANSPORTER MFSC"/>
    <property type="match status" value="1"/>
</dbReference>
<dbReference type="PANTHER" id="PTHR42718:SF46">
    <property type="entry name" value="BLR6921 PROTEIN"/>
    <property type="match status" value="1"/>
</dbReference>
<keyword evidence="4 8" id="KW-0812">Transmembrane</keyword>
<feature type="transmembrane region" description="Helical" evidence="8">
    <location>
        <begin position="46"/>
        <end position="66"/>
    </location>
</feature>
<reference evidence="10" key="1">
    <citation type="submission" date="2021-04" db="EMBL/GenBank/DDBJ databases">
        <title>Pseudonocardia sp. nov., isolated from sandy soil of mangrove forest.</title>
        <authorList>
            <person name="Zan Z."/>
            <person name="Huang R."/>
            <person name="Liu W."/>
        </authorList>
    </citation>
    <scope>NUCLEOTIDE SEQUENCE</scope>
    <source>
        <strain evidence="10">S2-4</strain>
    </source>
</reference>
<feature type="non-terminal residue" evidence="10">
    <location>
        <position position="439"/>
    </location>
</feature>
<feature type="transmembrane region" description="Helical" evidence="8">
    <location>
        <begin position="226"/>
        <end position="246"/>
    </location>
</feature>
<feature type="transmembrane region" description="Helical" evidence="8">
    <location>
        <begin position="165"/>
        <end position="188"/>
    </location>
</feature>
<gene>
    <name evidence="10" type="ORF">KDL28_23160</name>
</gene>
<evidence type="ECO:0000259" key="9">
    <source>
        <dbReference type="PROSITE" id="PS50850"/>
    </source>
</evidence>
<dbReference type="SUPFAM" id="SSF103473">
    <property type="entry name" value="MFS general substrate transporter"/>
    <property type="match status" value="1"/>
</dbReference>
<feature type="region of interest" description="Disordered" evidence="7">
    <location>
        <begin position="418"/>
        <end position="439"/>
    </location>
</feature>
<dbReference type="Proteomes" id="UP001165283">
    <property type="component" value="Unassembled WGS sequence"/>
</dbReference>
<proteinExistence type="predicted"/>
<keyword evidence="5 8" id="KW-1133">Transmembrane helix</keyword>
<keyword evidence="3" id="KW-1003">Cell membrane</keyword>
<dbReference type="InterPro" id="IPR036259">
    <property type="entry name" value="MFS_trans_sf"/>
</dbReference>
<evidence type="ECO:0000256" key="8">
    <source>
        <dbReference type="SAM" id="Phobius"/>
    </source>
</evidence>
<evidence type="ECO:0000256" key="6">
    <source>
        <dbReference type="ARBA" id="ARBA00023136"/>
    </source>
</evidence>
<evidence type="ECO:0000256" key="5">
    <source>
        <dbReference type="ARBA" id="ARBA00022989"/>
    </source>
</evidence>
<comment type="caution">
    <text evidence="10">The sequence shown here is derived from an EMBL/GenBank/DDBJ whole genome shotgun (WGS) entry which is preliminary data.</text>
</comment>
<keyword evidence="11" id="KW-1185">Reference proteome</keyword>
<feature type="transmembrane region" description="Helical" evidence="8">
    <location>
        <begin position="267"/>
        <end position="290"/>
    </location>
</feature>
<name>A0ABT1A4V9_9PSEU</name>
<keyword evidence="6 8" id="KW-0472">Membrane</keyword>
<dbReference type="InterPro" id="IPR020846">
    <property type="entry name" value="MFS_dom"/>
</dbReference>
<feature type="transmembrane region" description="Helical" evidence="8">
    <location>
        <begin position="200"/>
        <end position="220"/>
    </location>
</feature>
<dbReference type="RefSeq" id="WP_252441619.1">
    <property type="nucleotide sequence ID" value="NZ_JAGSOV010000049.1"/>
</dbReference>
<feature type="transmembrane region" description="Helical" evidence="8">
    <location>
        <begin position="327"/>
        <end position="347"/>
    </location>
</feature>
<dbReference type="Gene3D" id="1.20.1720.10">
    <property type="entry name" value="Multidrug resistance protein D"/>
    <property type="match status" value="1"/>
</dbReference>
<dbReference type="Gene3D" id="1.20.1250.20">
    <property type="entry name" value="MFS general substrate transporter like domains"/>
    <property type="match status" value="1"/>
</dbReference>
<evidence type="ECO:0000256" key="4">
    <source>
        <dbReference type="ARBA" id="ARBA00022692"/>
    </source>
</evidence>
<evidence type="ECO:0000256" key="1">
    <source>
        <dbReference type="ARBA" id="ARBA00004651"/>
    </source>
</evidence>
<feature type="transmembrane region" description="Helical" evidence="8">
    <location>
        <begin position="359"/>
        <end position="380"/>
    </location>
</feature>